<dbReference type="Proteomes" id="UP000824037">
    <property type="component" value="Unassembled WGS sequence"/>
</dbReference>
<evidence type="ECO:0000256" key="1">
    <source>
        <dbReference type="SAM" id="MobiDB-lite"/>
    </source>
</evidence>
<feature type="domain" description="Sialidase" evidence="2">
    <location>
        <begin position="92"/>
        <end position="338"/>
    </location>
</feature>
<dbReference type="PANTHER" id="PTHR43752">
    <property type="entry name" value="BNR/ASP-BOX REPEAT FAMILY PROTEIN"/>
    <property type="match status" value="1"/>
</dbReference>
<dbReference type="PANTHER" id="PTHR43752:SF2">
    <property type="entry name" value="BNR_ASP-BOX REPEAT FAMILY PROTEIN"/>
    <property type="match status" value="1"/>
</dbReference>
<sequence>MTNVQHTNFATESPRDFEARPTRVVTASPHGPVKHTFIPTLLEHPSGHLLLTCRWDAHGGLEGDDTNEQALYFSSDAGNTWTMANHGLPVVTIANGTPHERPSSLTHSFLFHDLNGRTWLYYSINQPFTWGADRPNRSTGGGEIRKIEITFDGDTWVPTGDSTVVWGFMQPVADGAGGLARDVRLVIQSGILRLRDGRLLMAVGGRSTVPEPEGAFWRLNRCWVLESTDDGTTWSESHFIAGSDSLCCAEPTIVETSVPGELICIMRVQYATGAEMVRSDSNDGGRTWSAPVPTGLPNSGTSGTRPFMVRLRNGMFALLDCSEHGDVGRTGASLYLSDEANLRKNRWNLVKTILIEGAGTYTDPPFTAGGYGWITELQTGEIAVLTGTFHREEQHINFSKVPLEWLAGTVVEPVAVNDNCADDRPTLRSSAAAPDGPSLHFRNARGRARATSFGSGDAYPIGVTLTHYIEELPTSSEFHFCRVGTSLGRWPAFSVTARPAVNGNIWLHDNRGWVDTGTAIPVNRWVRLRCTFTSPLQVSVTLDESPLGNGSYLTRTTGRPDSLIIGGLEIADDPCNIFLGEVTYTTPGPPPAWRRIMTDETATATDSEAL</sequence>
<dbReference type="SUPFAM" id="SSF50939">
    <property type="entry name" value="Sialidases"/>
    <property type="match status" value="1"/>
</dbReference>
<reference evidence="3" key="1">
    <citation type="journal article" date="2021" name="PeerJ">
        <title>Extensive microbial diversity within the chicken gut microbiome revealed by metagenomics and culture.</title>
        <authorList>
            <person name="Gilroy R."/>
            <person name="Ravi A."/>
            <person name="Getino M."/>
            <person name="Pursley I."/>
            <person name="Horton D.L."/>
            <person name="Alikhan N.F."/>
            <person name="Baker D."/>
            <person name="Gharbi K."/>
            <person name="Hall N."/>
            <person name="Watson M."/>
            <person name="Adriaenssens E.M."/>
            <person name="Foster-Nyarko E."/>
            <person name="Jarju S."/>
            <person name="Secka A."/>
            <person name="Antonio M."/>
            <person name="Oren A."/>
            <person name="Chaudhuri R.R."/>
            <person name="La Ragione R."/>
            <person name="Hildebrand F."/>
            <person name="Pallen M.J."/>
        </authorList>
    </citation>
    <scope>NUCLEOTIDE SEQUENCE</scope>
    <source>
        <strain evidence="3">ChiGjej4B4-7305</strain>
    </source>
</reference>
<organism evidence="3 4">
    <name type="scientific">Candidatus Ruania gallistercoris</name>
    <dbReference type="NCBI Taxonomy" id="2838746"/>
    <lineage>
        <taxon>Bacteria</taxon>
        <taxon>Bacillati</taxon>
        <taxon>Actinomycetota</taxon>
        <taxon>Actinomycetes</taxon>
        <taxon>Micrococcales</taxon>
        <taxon>Ruaniaceae</taxon>
        <taxon>Ruania</taxon>
    </lineage>
</organism>
<evidence type="ECO:0000313" key="4">
    <source>
        <dbReference type="Proteomes" id="UP000824037"/>
    </source>
</evidence>
<dbReference type="Gene3D" id="2.120.10.10">
    <property type="match status" value="1"/>
</dbReference>
<dbReference type="AlphaFoldDB" id="A0A9D2EF35"/>
<dbReference type="CDD" id="cd15482">
    <property type="entry name" value="Sialidase_non-viral"/>
    <property type="match status" value="1"/>
</dbReference>
<keyword evidence="3" id="KW-0378">Hydrolase</keyword>
<dbReference type="InterPro" id="IPR011040">
    <property type="entry name" value="Sialidase"/>
</dbReference>
<protein>
    <submittedName>
        <fullName evidence="3">Glycoside hydrolase</fullName>
    </submittedName>
</protein>
<feature type="compositionally biased region" description="Polar residues" evidence="1">
    <location>
        <begin position="1"/>
        <end position="11"/>
    </location>
</feature>
<dbReference type="GO" id="GO:0016787">
    <property type="term" value="F:hydrolase activity"/>
    <property type="evidence" value="ECO:0007669"/>
    <property type="project" value="UniProtKB-KW"/>
</dbReference>
<dbReference type="EMBL" id="DXBY01000172">
    <property type="protein sequence ID" value="HIZ36165.1"/>
    <property type="molecule type" value="Genomic_DNA"/>
</dbReference>
<comment type="caution">
    <text evidence="3">The sequence shown here is derived from an EMBL/GenBank/DDBJ whole genome shotgun (WGS) entry which is preliminary data.</text>
</comment>
<evidence type="ECO:0000313" key="3">
    <source>
        <dbReference type="EMBL" id="HIZ36165.1"/>
    </source>
</evidence>
<feature type="region of interest" description="Disordered" evidence="1">
    <location>
        <begin position="281"/>
        <end position="303"/>
    </location>
</feature>
<proteinExistence type="predicted"/>
<dbReference type="InterPro" id="IPR036278">
    <property type="entry name" value="Sialidase_sf"/>
</dbReference>
<feature type="region of interest" description="Disordered" evidence="1">
    <location>
        <begin position="1"/>
        <end position="28"/>
    </location>
</feature>
<name>A0A9D2EF35_9MICO</name>
<accession>A0A9D2EF35</accession>
<gene>
    <name evidence="3" type="ORF">H9815_10330</name>
</gene>
<evidence type="ECO:0000259" key="2">
    <source>
        <dbReference type="Pfam" id="PF13088"/>
    </source>
</evidence>
<dbReference type="Pfam" id="PF13088">
    <property type="entry name" value="BNR_2"/>
    <property type="match status" value="1"/>
</dbReference>
<reference evidence="3" key="2">
    <citation type="submission" date="2021-04" db="EMBL/GenBank/DDBJ databases">
        <authorList>
            <person name="Gilroy R."/>
        </authorList>
    </citation>
    <scope>NUCLEOTIDE SEQUENCE</scope>
    <source>
        <strain evidence="3">ChiGjej4B4-7305</strain>
    </source>
</reference>